<dbReference type="InterPro" id="IPR021560">
    <property type="entry name" value="DUF3021"/>
</dbReference>
<keyword evidence="1" id="KW-0472">Membrane</keyword>
<dbReference type="EMBL" id="PDFK01000001">
    <property type="protein sequence ID" value="PKU52945.1"/>
    <property type="molecule type" value="Genomic_DNA"/>
</dbReference>
<feature type="transmembrane region" description="Helical" evidence="1">
    <location>
        <begin position="99"/>
        <end position="117"/>
    </location>
</feature>
<keyword evidence="1" id="KW-0812">Transmembrane</keyword>
<dbReference type="RefSeq" id="WP_036127006.1">
    <property type="nucleotide sequence ID" value="NZ_JAZBNI010000003.1"/>
</dbReference>
<reference evidence="2 3" key="1">
    <citation type="submission" date="2017-10" db="EMBL/GenBank/DDBJ databases">
        <title>Draft genome of Lysinibacillus fusiformis strain Juneja, a laboratory-derived pathogen of Drosophila melanogaster.</title>
        <authorList>
            <person name="Smith B.R."/>
            <person name="Unckless R.L."/>
        </authorList>
    </citation>
    <scope>NUCLEOTIDE SEQUENCE [LARGE SCALE GENOMIC DNA]</scope>
    <source>
        <strain evidence="2 3">Juneja</strain>
    </source>
</reference>
<protein>
    <submittedName>
        <fullName evidence="2">DUF3021 domain-containing protein</fullName>
    </submittedName>
</protein>
<feature type="transmembrane region" description="Helical" evidence="1">
    <location>
        <begin position="7"/>
        <end position="27"/>
    </location>
</feature>
<evidence type="ECO:0000256" key="1">
    <source>
        <dbReference type="SAM" id="Phobius"/>
    </source>
</evidence>
<feature type="transmembrane region" description="Helical" evidence="1">
    <location>
        <begin position="42"/>
        <end position="59"/>
    </location>
</feature>
<proteinExistence type="predicted"/>
<dbReference type="AlphaFoldDB" id="A0A2I0V3Q6"/>
<feature type="transmembrane region" description="Helical" evidence="1">
    <location>
        <begin position="66"/>
        <end position="87"/>
    </location>
</feature>
<sequence length="134" mass="15102">MKYLRMMIIGLLISLSSSYILVTLSVLSNNAVMSGAELLEEIIIATLLGIAIGLFSAIFDIEPIPFTIQLLLHLIAVTACVLTAGYFGNWFEHSGVKYVLLSEAIIYSIVWCIIYVFQIRDIEKMNREIQKRKD</sequence>
<comment type="caution">
    <text evidence="2">The sequence shown here is derived from an EMBL/GenBank/DDBJ whole genome shotgun (WGS) entry which is preliminary data.</text>
</comment>
<gene>
    <name evidence="2" type="ORF">CRI88_01040</name>
</gene>
<organism evidence="2 3">
    <name type="scientific">Lysinibacillus fusiformis</name>
    <dbReference type="NCBI Taxonomy" id="28031"/>
    <lineage>
        <taxon>Bacteria</taxon>
        <taxon>Bacillati</taxon>
        <taxon>Bacillota</taxon>
        <taxon>Bacilli</taxon>
        <taxon>Bacillales</taxon>
        <taxon>Bacillaceae</taxon>
        <taxon>Lysinibacillus</taxon>
    </lineage>
</organism>
<evidence type="ECO:0000313" key="2">
    <source>
        <dbReference type="EMBL" id="PKU52945.1"/>
    </source>
</evidence>
<dbReference type="Proteomes" id="UP000234956">
    <property type="component" value="Unassembled WGS sequence"/>
</dbReference>
<dbReference type="Pfam" id="PF11457">
    <property type="entry name" value="DUF3021"/>
    <property type="match status" value="1"/>
</dbReference>
<name>A0A2I0V3Q6_9BACI</name>
<evidence type="ECO:0000313" key="3">
    <source>
        <dbReference type="Proteomes" id="UP000234956"/>
    </source>
</evidence>
<keyword evidence="1" id="KW-1133">Transmembrane helix</keyword>
<accession>A0A2I0V3Q6</accession>